<name>A0A564ZCK4_HYMDI</name>
<sequence length="64" mass="7557">MLLLLQTKPLLKSVSRQLLDRNQIITTLIRLPCFIMNPLHKKQLQPNLLLLHRMIVKIRPYLSS</sequence>
<keyword evidence="2" id="KW-1185">Reference proteome</keyword>
<dbReference type="Proteomes" id="UP000321570">
    <property type="component" value="Unassembled WGS sequence"/>
</dbReference>
<accession>A0A564ZCK4</accession>
<gene>
    <name evidence="1" type="ORF">WMSIL1_LOCUS14693</name>
</gene>
<organism evidence="1 2">
    <name type="scientific">Hymenolepis diminuta</name>
    <name type="common">Rat tapeworm</name>
    <dbReference type="NCBI Taxonomy" id="6216"/>
    <lineage>
        <taxon>Eukaryota</taxon>
        <taxon>Metazoa</taxon>
        <taxon>Spiralia</taxon>
        <taxon>Lophotrochozoa</taxon>
        <taxon>Platyhelminthes</taxon>
        <taxon>Cestoda</taxon>
        <taxon>Eucestoda</taxon>
        <taxon>Cyclophyllidea</taxon>
        <taxon>Hymenolepididae</taxon>
        <taxon>Hymenolepis</taxon>
    </lineage>
</organism>
<evidence type="ECO:0000313" key="2">
    <source>
        <dbReference type="Proteomes" id="UP000321570"/>
    </source>
</evidence>
<proteinExistence type="predicted"/>
<dbReference type="EMBL" id="CABIJS010000713">
    <property type="protein sequence ID" value="VUZ57217.1"/>
    <property type="molecule type" value="Genomic_DNA"/>
</dbReference>
<dbReference type="AlphaFoldDB" id="A0A564ZCK4"/>
<evidence type="ECO:0000313" key="1">
    <source>
        <dbReference type="EMBL" id="VUZ57217.1"/>
    </source>
</evidence>
<protein>
    <submittedName>
        <fullName evidence="1">Uncharacterized protein</fullName>
    </submittedName>
</protein>
<reference evidence="1 2" key="1">
    <citation type="submission" date="2019-07" db="EMBL/GenBank/DDBJ databases">
        <authorList>
            <person name="Jastrzebski P J."/>
            <person name="Paukszto L."/>
            <person name="Jastrzebski P J."/>
        </authorList>
    </citation>
    <scope>NUCLEOTIDE SEQUENCE [LARGE SCALE GENOMIC DNA]</scope>
    <source>
        <strain evidence="1 2">WMS-il1</strain>
    </source>
</reference>